<reference evidence="2 3" key="1">
    <citation type="submission" date="2016-11" db="EMBL/GenBank/DDBJ databases">
        <authorList>
            <person name="Jaros S."/>
            <person name="Januszkiewicz K."/>
            <person name="Wedrychowicz H."/>
        </authorList>
    </citation>
    <scope>NUCLEOTIDE SEQUENCE [LARGE SCALE GENOMIC DNA]</scope>
    <source>
        <strain evidence="2 3">CGMCC 4.5723</strain>
    </source>
</reference>
<dbReference type="InterPro" id="IPR011059">
    <property type="entry name" value="Metal-dep_hydrolase_composite"/>
</dbReference>
<evidence type="ECO:0000313" key="3">
    <source>
        <dbReference type="Proteomes" id="UP000184452"/>
    </source>
</evidence>
<dbReference type="OrthoDB" id="3173428at2"/>
<dbReference type="AlphaFoldDB" id="A0A1M6KYZ8"/>
<feature type="domain" description="Amidohydrolase 3" evidence="1">
    <location>
        <begin position="49"/>
        <end position="528"/>
    </location>
</feature>
<dbReference type="Proteomes" id="UP000184452">
    <property type="component" value="Unassembled WGS sequence"/>
</dbReference>
<dbReference type="EMBL" id="FQZK01000008">
    <property type="protein sequence ID" value="SHJ64076.1"/>
    <property type="molecule type" value="Genomic_DNA"/>
</dbReference>
<dbReference type="PANTHER" id="PTHR22642">
    <property type="entry name" value="IMIDAZOLONEPROPIONASE"/>
    <property type="match status" value="1"/>
</dbReference>
<evidence type="ECO:0000259" key="1">
    <source>
        <dbReference type="Pfam" id="PF07969"/>
    </source>
</evidence>
<dbReference type="STRING" id="758803.SAMN05421803_10811"/>
<sequence>MNEQVFVNAKVFTARGETDFASAFRVSGGVVEWVGETAELDGRTVRGARDLGGRTVLPGLLDMHLHPGIMADTADATECLPPRVGSLAELVAALRASPARGAGEDVWILGTGYDETKYPEGRSPTAADLDRVSTSQPVMIWRADRHSAVCNTRALEIAGVTALTPDPPGARFERDASGRPDGVLTEREATLVVSRHIPQRSVSEREDLLAAVGERLFRRGIVGVCDLLATTVPDPLPVYRAVAARAPFPDSALFLGWDPQEPLADLDEGERTGSARVGGVKVLMDGTYSNRTAWVCRPYPGSDDRGLRSITDDDLWAAGGWARRNGVQLAVHAMGDRAISHVVDVFGDQEPWLDGWPSVRIEHATLMAPELVRRLREARMDFGIATHTIFLYSEYEAYEHNLRPDQVPDAYPVRSLYEGVEALALSSDCPATAWSEADDPFVSIEAAVRRRAHNGADIGAAAAVTVPQAVLLYTARAARLTRMDGLGTLTPGARASFVVLDADVFTVPEEEISRVGVEETWADGRLVYRRGLSGSRAGRRGP</sequence>
<name>A0A1M6KYZ8_9ACTN</name>
<dbReference type="Gene3D" id="3.10.310.70">
    <property type="match status" value="1"/>
</dbReference>
<evidence type="ECO:0000313" key="2">
    <source>
        <dbReference type="EMBL" id="SHJ64076.1"/>
    </source>
</evidence>
<dbReference type="InterPro" id="IPR032466">
    <property type="entry name" value="Metal_Hydrolase"/>
</dbReference>
<protein>
    <recommendedName>
        <fullName evidence="1">Amidohydrolase 3 domain-containing protein</fullName>
    </recommendedName>
</protein>
<dbReference type="SUPFAM" id="SSF51556">
    <property type="entry name" value="Metallo-dependent hydrolases"/>
    <property type="match status" value="1"/>
</dbReference>
<dbReference type="Pfam" id="PF07969">
    <property type="entry name" value="Amidohydro_3"/>
    <property type="match status" value="1"/>
</dbReference>
<keyword evidence="3" id="KW-1185">Reference proteome</keyword>
<accession>A0A1M6KYZ8</accession>
<proteinExistence type="predicted"/>
<dbReference type="RefSeq" id="WP_073379900.1">
    <property type="nucleotide sequence ID" value="NZ_FQZK01000008.1"/>
</dbReference>
<organism evidence="2 3">
    <name type="scientific">Nocardiopsis flavescens</name>
    <dbReference type="NCBI Taxonomy" id="758803"/>
    <lineage>
        <taxon>Bacteria</taxon>
        <taxon>Bacillati</taxon>
        <taxon>Actinomycetota</taxon>
        <taxon>Actinomycetes</taxon>
        <taxon>Streptosporangiales</taxon>
        <taxon>Nocardiopsidaceae</taxon>
        <taxon>Nocardiopsis</taxon>
    </lineage>
</organism>
<gene>
    <name evidence="2" type="ORF">SAMN05421803_10811</name>
</gene>
<dbReference type="SUPFAM" id="SSF51338">
    <property type="entry name" value="Composite domain of metallo-dependent hydrolases"/>
    <property type="match status" value="1"/>
</dbReference>
<dbReference type="GO" id="GO:0016810">
    <property type="term" value="F:hydrolase activity, acting on carbon-nitrogen (but not peptide) bonds"/>
    <property type="evidence" value="ECO:0007669"/>
    <property type="project" value="InterPro"/>
</dbReference>
<dbReference type="Gene3D" id="2.30.40.10">
    <property type="entry name" value="Urease, subunit C, domain 1"/>
    <property type="match status" value="1"/>
</dbReference>
<dbReference type="Gene3D" id="3.20.20.140">
    <property type="entry name" value="Metal-dependent hydrolases"/>
    <property type="match status" value="1"/>
</dbReference>
<dbReference type="PANTHER" id="PTHR22642:SF2">
    <property type="entry name" value="PROTEIN LONG AFTER FAR-RED 3"/>
    <property type="match status" value="1"/>
</dbReference>
<dbReference type="InterPro" id="IPR013108">
    <property type="entry name" value="Amidohydro_3"/>
</dbReference>